<keyword evidence="1" id="KW-0479">Metal-binding</keyword>
<sequence length="246" mass="27899">MNPDPVNLYFLFQHNAPRSMTHPAHPDHPLSLFPSPTYSSGSFVCSSCDQIGSGLCFCCSICEFDLHIRCAYHDPKLKSGPTPPLKQIQLKSHPNHPVHHIPRSPYPSGQCSCDVCGTNCDPDGPLYRCDVCDYDVHLECTDLAETVQREDHEHTVSLLHVNPFEEFRCDVCRGGIAQKHCMYYCSSGCDYGMHVKCVTAKVAVMSDMAFQVEMLKLQNKMKLSQMAYDTHLMTTSGFYRNHYYRY</sequence>
<dbReference type="PANTHER" id="PTHR46288">
    <property type="entry name" value="PHORBOL-ESTER/DAG-TYPE DOMAIN-CONTAINING PROTEIN"/>
    <property type="match status" value="1"/>
</dbReference>
<dbReference type="Proteomes" id="UP001172457">
    <property type="component" value="Chromosome 1"/>
</dbReference>
<keyword evidence="7" id="KW-1185">Reference proteome</keyword>
<dbReference type="AlphaFoldDB" id="A0AA38TYK8"/>
<name>A0AA38TYK8_9ASTR</name>
<dbReference type="EMBL" id="JARYMX010000001">
    <property type="protein sequence ID" value="KAJ9565518.1"/>
    <property type="molecule type" value="Genomic_DNA"/>
</dbReference>
<dbReference type="SMART" id="SM00249">
    <property type="entry name" value="PHD"/>
    <property type="match status" value="1"/>
</dbReference>
<proteinExistence type="predicted"/>
<accession>A0AA38TYK8</accession>
<evidence type="ECO:0000256" key="2">
    <source>
        <dbReference type="ARBA" id="ARBA00022737"/>
    </source>
</evidence>
<protein>
    <recommendedName>
        <fullName evidence="5">Zinc finger PHD-type domain-containing protein</fullName>
    </recommendedName>
</protein>
<evidence type="ECO:0000313" key="6">
    <source>
        <dbReference type="EMBL" id="KAJ9565518.1"/>
    </source>
</evidence>
<dbReference type="GO" id="GO:0008270">
    <property type="term" value="F:zinc ion binding"/>
    <property type="evidence" value="ECO:0007669"/>
    <property type="project" value="UniProtKB-KW"/>
</dbReference>
<evidence type="ECO:0000313" key="7">
    <source>
        <dbReference type="Proteomes" id="UP001172457"/>
    </source>
</evidence>
<dbReference type="InterPro" id="IPR046349">
    <property type="entry name" value="C1-like_sf"/>
</dbReference>
<organism evidence="6 7">
    <name type="scientific">Centaurea solstitialis</name>
    <name type="common">yellow star-thistle</name>
    <dbReference type="NCBI Taxonomy" id="347529"/>
    <lineage>
        <taxon>Eukaryota</taxon>
        <taxon>Viridiplantae</taxon>
        <taxon>Streptophyta</taxon>
        <taxon>Embryophyta</taxon>
        <taxon>Tracheophyta</taxon>
        <taxon>Spermatophyta</taxon>
        <taxon>Magnoliopsida</taxon>
        <taxon>eudicotyledons</taxon>
        <taxon>Gunneridae</taxon>
        <taxon>Pentapetalae</taxon>
        <taxon>asterids</taxon>
        <taxon>campanulids</taxon>
        <taxon>Asterales</taxon>
        <taxon>Asteraceae</taxon>
        <taxon>Carduoideae</taxon>
        <taxon>Cardueae</taxon>
        <taxon>Centaureinae</taxon>
        <taxon>Centaurea</taxon>
    </lineage>
</organism>
<reference evidence="6" key="1">
    <citation type="submission" date="2023-03" db="EMBL/GenBank/DDBJ databases">
        <title>Chromosome-scale reference genome and RAD-based genetic map of yellow starthistle (Centaurea solstitialis) reveal putative structural variation and QTLs associated with invader traits.</title>
        <authorList>
            <person name="Reatini B."/>
            <person name="Cang F.A."/>
            <person name="Jiang Q."/>
            <person name="Mckibben M.T.W."/>
            <person name="Barker M.S."/>
            <person name="Rieseberg L.H."/>
            <person name="Dlugosch K.M."/>
        </authorList>
    </citation>
    <scope>NUCLEOTIDE SEQUENCE</scope>
    <source>
        <strain evidence="6">CAN-66</strain>
        <tissue evidence="6">Leaf</tissue>
    </source>
</reference>
<evidence type="ECO:0000259" key="5">
    <source>
        <dbReference type="SMART" id="SM00249"/>
    </source>
</evidence>
<keyword evidence="2" id="KW-0677">Repeat</keyword>
<evidence type="ECO:0000256" key="4">
    <source>
        <dbReference type="ARBA" id="ARBA00022833"/>
    </source>
</evidence>
<dbReference type="InterPro" id="IPR004146">
    <property type="entry name" value="DC1"/>
</dbReference>
<keyword evidence="4" id="KW-0862">Zinc</keyword>
<evidence type="ECO:0000256" key="1">
    <source>
        <dbReference type="ARBA" id="ARBA00022723"/>
    </source>
</evidence>
<evidence type="ECO:0000256" key="3">
    <source>
        <dbReference type="ARBA" id="ARBA00022771"/>
    </source>
</evidence>
<feature type="domain" description="Zinc finger PHD-type" evidence="5">
    <location>
        <begin position="112"/>
        <end position="173"/>
    </location>
</feature>
<dbReference type="PANTHER" id="PTHR46288:SF37">
    <property type="entry name" value="CHROMATIN REGULATOR PHD FAMILY"/>
    <property type="match status" value="1"/>
</dbReference>
<dbReference type="SUPFAM" id="SSF57889">
    <property type="entry name" value="Cysteine-rich domain"/>
    <property type="match status" value="3"/>
</dbReference>
<dbReference type="Pfam" id="PF03107">
    <property type="entry name" value="C1_2"/>
    <property type="match status" value="3"/>
</dbReference>
<keyword evidence="3" id="KW-0863">Zinc-finger</keyword>
<dbReference type="InterPro" id="IPR001965">
    <property type="entry name" value="Znf_PHD"/>
</dbReference>
<gene>
    <name evidence="6" type="ORF">OSB04_001484</name>
</gene>
<comment type="caution">
    <text evidence="6">The sequence shown here is derived from an EMBL/GenBank/DDBJ whole genome shotgun (WGS) entry which is preliminary data.</text>
</comment>